<comment type="subcellular location">
    <subcellularLocation>
        <location evidence="1">Nucleus speckle</location>
    </subcellularLocation>
</comment>
<dbReference type="Gene3D" id="3.30.160.60">
    <property type="entry name" value="Classic Zinc Finger"/>
    <property type="match status" value="2"/>
</dbReference>
<feature type="domain" description="C2H2-type" evidence="9">
    <location>
        <begin position="159"/>
        <end position="186"/>
    </location>
</feature>
<evidence type="ECO:0000256" key="1">
    <source>
        <dbReference type="ARBA" id="ARBA00004324"/>
    </source>
</evidence>
<feature type="compositionally biased region" description="Acidic residues" evidence="8">
    <location>
        <begin position="92"/>
        <end position="106"/>
    </location>
</feature>
<dbReference type="Proteomes" id="UP000030758">
    <property type="component" value="Unassembled WGS sequence"/>
</dbReference>
<keyword evidence="3" id="KW-0677">Repeat</keyword>
<feature type="domain" description="C2H2-type" evidence="9">
    <location>
        <begin position="458"/>
        <end position="486"/>
    </location>
</feature>
<dbReference type="PANTHER" id="PTHR24376:SF235">
    <property type="entry name" value="C2H2-TYPE DOMAIN-CONTAINING PROTEIN"/>
    <property type="match status" value="1"/>
</dbReference>
<dbReference type="GO" id="GO:0001228">
    <property type="term" value="F:DNA-binding transcription activator activity, RNA polymerase II-specific"/>
    <property type="evidence" value="ECO:0007669"/>
    <property type="project" value="TreeGrafter"/>
</dbReference>
<dbReference type="GO" id="GO:0008270">
    <property type="term" value="F:zinc ion binding"/>
    <property type="evidence" value="ECO:0007669"/>
    <property type="project" value="UniProtKB-KW"/>
</dbReference>
<dbReference type="InterPro" id="IPR013087">
    <property type="entry name" value="Znf_C2H2_type"/>
</dbReference>
<dbReference type="InterPro" id="IPR036236">
    <property type="entry name" value="Znf_C2H2_sf"/>
</dbReference>
<sequence>MALQTDSNGLAETTPIATNGDGPPKSTAIEDELEPPKKTAKTFTRSKGLVDTLLLSSKKSKSSDDALMDDDGDKSEQTMNIDEVGQLKPTDQEDAEEEEEELEDEADKASSAAGSAVGVKRDAASEDEKPPSDEAPATVNGEANGGSPSGKAEPSAGYFNCSHCNKFFWSEASLKHHSSLYHSEKSFICEICGKAFRFRSNLAEHRSVHTSLKPYVCRFCGKSSRLKGNLTKHILKHHKREQNAFIGKDDIIIKKGKKSVKDPAAVDFLEKSMIILTSEQAAMNSSPSTTSDQLSKANKYFGAIKESAGATGAGASRGGGQTSPMMAGNCASGSLFLSCGANDVDTDPLGASIGGGDLKEAGQTSRSRRSASQAHESDVKKATGCNLGSPDGFLASTPVSAYPGHFPYLVFDHQQQQQQHANKATPAVCLDEALVKNRGVGKMFPMPGQPVVNNHNSTRCQICQKHFRKAANLALHLTVKHRFPPPKEPLTEPMVPSTCSSGVAKLNDLLLFAGSGEHEPLDLKRRLFRDTPVSSSSTIALEKLSGIAAAAAAAAAASTPIFGSAPEAPGSSLSMDMKEVKASLMQLKQTVSDSGKIEGLIKGLEARLAHMERQVETTSNTLFAVFHMQTEMHNAFCNFKGDMVEQLKTLLRYMRDQS</sequence>
<evidence type="ECO:0000256" key="5">
    <source>
        <dbReference type="ARBA" id="ARBA00022833"/>
    </source>
</evidence>
<keyword evidence="6" id="KW-0539">Nucleus</keyword>
<feature type="domain" description="C2H2-type" evidence="9">
    <location>
        <begin position="187"/>
        <end position="214"/>
    </location>
</feature>
<feature type="domain" description="C2H2-type" evidence="9">
    <location>
        <begin position="215"/>
        <end position="243"/>
    </location>
</feature>
<gene>
    <name evidence="10" type="ORF">M513_10454</name>
    <name evidence="11" type="ORF">M514_10454</name>
</gene>
<dbReference type="AlphaFoldDB" id="A0A085LUM4"/>
<feature type="region of interest" description="Disordered" evidence="8">
    <location>
        <begin position="351"/>
        <end position="383"/>
    </location>
</feature>
<dbReference type="SUPFAM" id="SSF57667">
    <property type="entry name" value="beta-beta-alpha zinc fingers"/>
    <property type="match status" value="1"/>
</dbReference>
<keyword evidence="12" id="KW-1185">Reference proteome</keyword>
<organism evidence="10 12">
    <name type="scientific">Trichuris suis</name>
    <name type="common">pig whipworm</name>
    <dbReference type="NCBI Taxonomy" id="68888"/>
    <lineage>
        <taxon>Eukaryota</taxon>
        <taxon>Metazoa</taxon>
        <taxon>Ecdysozoa</taxon>
        <taxon>Nematoda</taxon>
        <taxon>Enoplea</taxon>
        <taxon>Dorylaimia</taxon>
        <taxon>Trichinellida</taxon>
        <taxon>Trichuridae</taxon>
        <taxon>Trichuris</taxon>
    </lineage>
</organism>
<evidence type="ECO:0000313" key="11">
    <source>
        <dbReference type="EMBL" id="KFD70680.1"/>
    </source>
</evidence>
<dbReference type="FunFam" id="3.30.160.60:FF:002484">
    <property type="entry name" value="Protein CBR-LSY-2"/>
    <property type="match status" value="1"/>
</dbReference>
<keyword evidence="4 7" id="KW-0863">Zinc-finger</keyword>
<dbReference type="PANTHER" id="PTHR24376">
    <property type="entry name" value="ZINC FINGER PROTEIN"/>
    <property type="match status" value="1"/>
</dbReference>
<feature type="region of interest" description="Disordered" evidence="8">
    <location>
        <begin position="1"/>
        <end position="154"/>
    </location>
</feature>
<keyword evidence="2" id="KW-0479">Metal-binding</keyword>
<evidence type="ECO:0000259" key="9">
    <source>
        <dbReference type="PROSITE" id="PS50157"/>
    </source>
</evidence>
<dbReference type="Proteomes" id="UP000030764">
    <property type="component" value="Unassembled WGS sequence"/>
</dbReference>
<reference evidence="10 12" key="1">
    <citation type="journal article" date="2014" name="Nat. Genet.">
        <title>Genome and transcriptome of the porcine whipworm Trichuris suis.</title>
        <authorList>
            <person name="Jex A.R."/>
            <person name="Nejsum P."/>
            <person name="Schwarz E.M."/>
            <person name="Hu L."/>
            <person name="Young N.D."/>
            <person name="Hall R.S."/>
            <person name="Korhonen P.K."/>
            <person name="Liao S."/>
            <person name="Thamsborg S."/>
            <person name="Xia J."/>
            <person name="Xu P."/>
            <person name="Wang S."/>
            <person name="Scheerlinck J.P."/>
            <person name="Hofmann A."/>
            <person name="Sternberg P.W."/>
            <person name="Wang J."/>
            <person name="Gasser R.B."/>
        </authorList>
    </citation>
    <scope>NUCLEOTIDE SEQUENCE [LARGE SCALE GENOMIC DNA]</scope>
    <source>
        <strain evidence="11">DCEP-RM93F</strain>
        <strain evidence="10">DCEP-RM93M</strain>
    </source>
</reference>
<evidence type="ECO:0000256" key="2">
    <source>
        <dbReference type="ARBA" id="ARBA00022723"/>
    </source>
</evidence>
<dbReference type="Pfam" id="PF00096">
    <property type="entry name" value="zf-C2H2"/>
    <property type="match status" value="3"/>
</dbReference>
<evidence type="ECO:0000256" key="8">
    <source>
        <dbReference type="SAM" id="MobiDB-lite"/>
    </source>
</evidence>
<feature type="non-terminal residue" evidence="10">
    <location>
        <position position="658"/>
    </location>
</feature>
<dbReference type="EMBL" id="KL363287">
    <property type="protein sequence ID" value="KFD48670.1"/>
    <property type="molecule type" value="Genomic_DNA"/>
</dbReference>
<accession>A0A085LUM4</accession>
<evidence type="ECO:0000256" key="7">
    <source>
        <dbReference type="PROSITE-ProRule" id="PRU00042"/>
    </source>
</evidence>
<evidence type="ECO:0000313" key="12">
    <source>
        <dbReference type="Proteomes" id="UP000030764"/>
    </source>
</evidence>
<dbReference type="PROSITE" id="PS00028">
    <property type="entry name" value="ZINC_FINGER_C2H2_1"/>
    <property type="match status" value="3"/>
</dbReference>
<evidence type="ECO:0000256" key="4">
    <source>
        <dbReference type="ARBA" id="ARBA00022771"/>
    </source>
</evidence>
<dbReference type="GO" id="GO:0016607">
    <property type="term" value="C:nuclear speck"/>
    <property type="evidence" value="ECO:0007669"/>
    <property type="project" value="UniProtKB-SubCell"/>
</dbReference>
<evidence type="ECO:0000313" key="10">
    <source>
        <dbReference type="EMBL" id="KFD48670.1"/>
    </source>
</evidence>
<keyword evidence="5" id="KW-0862">Zinc</keyword>
<dbReference type="SMART" id="SM00355">
    <property type="entry name" value="ZnF_C2H2"/>
    <property type="match status" value="4"/>
</dbReference>
<dbReference type="PROSITE" id="PS50157">
    <property type="entry name" value="ZINC_FINGER_C2H2_2"/>
    <property type="match status" value="4"/>
</dbReference>
<feature type="compositionally biased region" description="Basic and acidic residues" evidence="8">
    <location>
        <begin position="119"/>
        <end position="132"/>
    </location>
</feature>
<feature type="compositionally biased region" description="Polar residues" evidence="8">
    <location>
        <begin position="1"/>
        <end position="17"/>
    </location>
</feature>
<name>A0A085LUM4_9BILA</name>
<evidence type="ECO:0000256" key="6">
    <source>
        <dbReference type="ARBA" id="ARBA00023242"/>
    </source>
</evidence>
<proteinExistence type="predicted"/>
<dbReference type="EMBL" id="KL367486">
    <property type="protein sequence ID" value="KFD70680.1"/>
    <property type="molecule type" value="Genomic_DNA"/>
</dbReference>
<protein>
    <recommendedName>
        <fullName evidence="9">C2H2-type domain-containing protein</fullName>
    </recommendedName>
</protein>
<dbReference type="GO" id="GO:0000978">
    <property type="term" value="F:RNA polymerase II cis-regulatory region sequence-specific DNA binding"/>
    <property type="evidence" value="ECO:0007669"/>
    <property type="project" value="TreeGrafter"/>
</dbReference>
<evidence type="ECO:0000256" key="3">
    <source>
        <dbReference type="ARBA" id="ARBA00022737"/>
    </source>
</evidence>